<dbReference type="InterPro" id="IPR036737">
    <property type="entry name" value="OmpA-like_sf"/>
</dbReference>
<name>G5HE67_9FIRM</name>
<dbReference type="Gene3D" id="3.30.1330.60">
    <property type="entry name" value="OmpA-like domain"/>
    <property type="match status" value="1"/>
</dbReference>
<dbReference type="AlphaFoldDB" id="G5HE67"/>
<dbReference type="PANTHER" id="PTHR30024:SF47">
    <property type="entry name" value="TAURINE-BINDING PERIPLASMIC PROTEIN"/>
    <property type="match status" value="1"/>
</dbReference>
<dbReference type="eggNOG" id="COG2885">
    <property type="taxonomic scope" value="Bacteria"/>
</dbReference>
<dbReference type="GO" id="GO:0042597">
    <property type="term" value="C:periplasmic space"/>
    <property type="evidence" value="ECO:0007669"/>
    <property type="project" value="UniProtKB-SubCell"/>
</dbReference>
<sequence>MRRFKLAKGGKILVFLLIIVMVSLGIFQGVKRGFIKMKKADKETFYTAKNKKDTSKTMAEEGASGDKRDIAAKNNTINLSLDEWIGWKSIIDAAGGLTTQPGSIFDELGINVNIHVINDATQSSNALIKGDLDAAGYTINRIAFLSQKFTDAGVPVIMPYITNYSNGGDGIIATNNFQTVESLVNARIGVPQFSEAHSLVVWFVNQSDLSEGQKQQIINNLIFFETPDEAAKAFFAGQIDVAATWQPYLTQATTTSNCHVLFSTASSTKLIMDGILFRKDFADSNPELVSKFIEGSLKAADKYNSEFNAVRTAMPMFAGESDESIKSMTEDAALTDYASNIKTLKEEAPVVFADMCNVWKSVGENVNSDMITGLFDTKYSEVLSEKFSMIETVNTEKNRAVVTDDNRQNIINAEALLSKAVTVNFIANTCNFMDNKEASNSLAEFVDIAKTLDGTVIQIEGNVASDNTTEAERILSEQRAETVKKFLIVNGINANRIITVGNGGAKPIIPNRNPDGSLSKEATDANRRTDIYFKTVE</sequence>
<evidence type="ECO:0000256" key="5">
    <source>
        <dbReference type="SAM" id="Phobius"/>
    </source>
</evidence>
<keyword evidence="5" id="KW-0812">Transmembrane</keyword>
<dbReference type="CDD" id="cd07185">
    <property type="entry name" value="OmpA_C-like"/>
    <property type="match status" value="1"/>
</dbReference>
<dbReference type="Proteomes" id="UP000003763">
    <property type="component" value="Unassembled WGS sequence"/>
</dbReference>
<dbReference type="PATRIC" id="fig|742733.3.peg.911"/>
<dbReference type="SUPFAM" id="SSF103088">
    <property type="entry name" value="OmpA-like"/>
    <property type="match status" value="1"/>
</dbReference>
<feature type="transmembrane region" description="Helical" evidence="5">
    <location>
        <begin position="12"/>
        <end position="30"/>
    </location>
</feature>
<dbReference type="SUPFAM" id="SSF53850">
    <property type="entry name" value="Periplasmic binding protein-like II"/>
    <property type="match status" value="1"/>
</dbReference>
<evidence type="ECO:0000313" key="8">
    <source>
        <dbReference type="Proteomes" id="UP000003763"/>
    </source>
</evidence>
<organism evidence="7 8">
    <name type="scientific">[Clostridium] citroniae WAL-17108</name>
    <dbReference type="NCBI Taxonomy" id="742733"/>
    <lineage>
        <taxon>Bacteria</taxon>
        <taxon>Bacillati</taxon>
        <taxon>Bacillota</taxon>
        <taxon>Clostridia</taxon>
        <taxon>Lachnospirales</taxon>
        <taxon>Lachnospiraceae</taxon>
        <taxon>Enterocloster</taxon>
    </lineage>
</organism>
<evidence type="ECO:0000313" key="7">
    <source>
        <dbReference type="EMBL" id="EHF00294.1"/>
    </source>
</evidence>
<dbReference type="RefSeq" id="WP_007859544.1">
    <property type="nucleotide sequence ID" value="NZ_JH376420.1"/>
</dbReference>
<gene>
    <name evidence="7" type="ORF">HMPREF9469_00879</name>
</gene>
<protein>
    <recommendedName>
        <fullName evidence="6">OmpA-like domain-containing protein</fullName>
    </recommendedName>
</protein>
<comment type="caution">
    <text evidence="7">The sequence shown here is derived from an EMBL/GenBank/DDBJ whole genome shotgun (WGS) entry which is preliminary data.</text>
</comment>
<dbReference type="EMBL" id="ADLJ01000006">
    <property type="protein sequence ID" value="EHF00294.1"/>
    <property type="molecule type" value="Genomic_DNA"/>
</dbReference>
<evidence type="ECO:0000256" key="2">
    <source>
        <dbReference type="ARBA" id="ARBA00010742"/>
    </source>
</evidence>
<dbReference type="InterPro" id="IPR015168">
    <property type="entry name" value="SsuA/THI5"/>
</dbReference>
<dbReference type="PANTHER" id="PTHR30024">
    <property type="entry name" value="ALIPHATIC SULFONATES-BINDING PROTEIN-RELATED"/>
    <property type="match status" value="1"/>
</dbReference>
<evidence type="ECO:0000256" key="1">
    <source>
        <dbReference type="ARBA" id="ARBA00004418"/>
    </source>
</evidence>
<evidence type="ECO:0000256" key="3">
    <source>
        <dbReference type="ARBA" id="ARBA00022729"/>
    </source>
</evidence>
<dbReference type="Gene3D" id="3.40.190.10">
    <property type="entry name" value="Periplasmic binding protein-like II"/>
    <property type="match status" value="2"/>
</dbReference>
<keyword evidence="5" id="KW-1133">Transmembrane helix</keyword>
<dbReference type="eggNOG" id="COG0715">
    <property type="taxonomic scope" value="Bacteria"/>
</dbReference>
<dbReference type="Pfam" id="PF09084">
    <property type="entry name" value="NMT1"/>
    <property type="match status" value="1"/>
</dbReference>
<comment type="similarity">
    <text evidence="2">Belongs to the bacterial solute-binding protein SsuA/TauA family.</text>
</comment>
<evidence type="ECO:0000256" key="4">
    <source>
        <dbReference type="PROSITE-ProRule" id="PRU00473"/>
    </source>
</evidence>
<keyword evidence="3" id="KW-0732">Signal</keyword>
<dbReference type="Pfam" id="PF00691">
    <property type="entry name" value="OmpA"/>
    <property type="match status" value="1"/>
</dbReference>
<comment type="subcellular location">
    <subcellularLocation>
        <location evidence="1">Periplasm</location>
    </subcellularLocation>
</comment>
<dbReference type="PROSITE" id="PS51123">
    <property type="entry name" value="OMPA_2"/>
    <property type="match status" value="1"/>
</dbReference>
<dbReference type="HOGENOM" id="CLU_506896_0_0_9"/>
<reference evidence="7 8" key="1">
    <citation type="submission" date="2011-08" db="EMBL/GenBank/DDBJ databases">
        <title>The Genome Sequence of Clostridium citroniae WAL-17108.</title>
        <authorList>
            <consortium name="The Broad Institute Genome Sequencing Platform"/>
            <person name="Earl A."/>
            <person name="Ward D."/>
            <person name="Feldgarden M."/>
            <person name="Gevers D."/>
            <person name="Finegold S.M."/>
            <person name="Summanen P.H."/>
            <person name="Molitoris D.R."/>
            <person name="Vaisanen M.L."/>
            <person name="Daigneault M."/>
            <person name="Allen-Vercoe E."/>
            <person name="Young S.K."/>
            <person name="Zeng Q."/>
            <person name="Gargeya S."/>
            <person name="Fitzgerald M."/>
            <person name="Haas B."/>
            <person name="Abouelleil A."/>
            <person name="Alvarado L."/>
            <person name="Arachchi H.M."/>
            <person name="Berlin A."/>
            <person name="Brown A."/>
            <person name="Chapman S.B."/>
            <person name="Chen Z."/>
            <person name="Dunbar C."/>
            <person name="Freedman E."/>
            <person name="Gearin G."/>
            <person name="Gellesch M."/>
            <person name="Goldberg J."/>
            <person name="Griggs A."/>
            <person name="Gujja S."/>
            <person name="Heiman D."/>
            <person name="Howarth C."/>
            <person name="Larson L."/>
            <person name="Lui A."/>
            <person name="MacDonald P.J.P."/>
            <person name="Montmayeur A."/>
            <person name="Murphy C."/>
            <person name="Neiman D."/>
            <person name="Pearson M."/>
            <person name="Priest M."/>
            <person name="Roberts A."/>
            <person name="Saif S."/>
            <person name="Shea T."/>
            <person name="Shenoy N."/>
            <person name="Sisk P."/>
            <person name="Stolte C."/>
            <person name="Sykes S."/>
            <person name="Wortman J."/>
            <person name="Nusbaum C."/>
            <person name="Birren B."/>
        </authorList>
    </citation>
    <scope>NUCLEOTIDE SEQUENCE [LARGE SCALE GENOMIC DNA]</scope>
    <source>
        <strain evidence="7 8">WAL-17108</strain>
    </source>
</reference>
<dbReference type="GO" id="GO:0016020">
    <property type="term" value="C:membrane"/>
    <property type="evidence" value="ECO:0007669"/>
    <property type="project" value="UniProtKB-UniRule"/>
</dbReference>
<proteinExistence type="inferred from homology"/>
<accession>G5HE67</accession>
<keyword evidence="4 5" id="KW-0472">Membrane</keyword>
<dbReference type="InterPro" id="IPR006665">
    <property type="entry name" value="OmpA-like"/>
</dbReference>
<feature type="domain" description="OmpA-like" evidence="6">
    <location>
        <begin position="412"/>
        <end position="537"/>
    </location>
</feature>
<evidence type="ECO:0000259" key="6">
    <source>
        <dbReference type="PROSITE" id="PS51123"/>
    </source>
</evidence>